<dbReference type="GO" id="GO:0042597">
    <property type="term" value="C:periplasmic space"/>
    <property type="evidence" value="ECO:0007669"/>
    <property type="project" value="UniProtKB-SubCell"/>
</dbReference>
<dbReference type="Gene3D" id="3.40.190.10">
    <property type="entry name" value="Periplasmic binding protein-like II"/>
    <property type="match status" value="1"/>
</dbReference>
<dbReference type="InterPro" id="IPR006059">
    <property type="entry name" value="SBP"/>
</dbReference>
<feature type="signal peptide" evidence="3">
    <location>
        <begin position="1"/>
        <end position="21"/>
    </location>
</feature>
<dbReference type="InterPro" id="IPR050490">
    <property type="entry name" value="Bact_solute-bd_prot1"/>
</dbReference>
<evidence type="ECO:0000256" key="1">
    <source>
        <dbReference type="ARBA" id="ARBA00004418"/>
    </source>
</evidence>
<feature type="chain" id="PRO_5015861287" evidence="3">
    <location>
        <begin position="22"/>
        <end position="410"/>
    </location>
</feature>
<dbReference type="PANTHER" id="PTHR43649:SF12">
    <property type="entry name" value="DIACETYLCHITOBIOSE BINDING PROTEIN DASA"/>
    <property type="match status" value="1"/>
</dbReference>
<evidence type="ECO:0000313" key="4">
    <source>
        <dbReference type="EMBL" id="PZX11253.1"/>
    </source>
</evidence>
<protein>
    <submittedName>
        <fullName evidence="4">ABC-type glycerol-3-phosphate transport system substrate-binding protein</fullName>
    </submittedName>
</protein>
<reference evidence="4 5" key="1">
    <citation type="submission" date="2018-06" db="EMBL/GenBank/DDBJ databases">
        <title>Genomic Encyclopedia of Archaeal and Bacterial Type Strains, Phase II (KMG-II): from individual species to whole genera.</title>
        <authorList>
            <person name="Goeker M."/>
        </authorList>
    </citation>
    <scope>NUCLEOTIDE SEQUENCE [LARGE SCALE GENOMIC DNA]</scope>
    <source>
        <strain evidence="4 5">DSM 22009</strain>
    </source>
</reference>
<name>A0A2W7MUN7_9RHOB</name>
<dbReference type="AlphaFoldDB" id="A0A2W7MUN7"/>
<accession>A0A2W7MUN7</accession>
<keyword evidence="5" id="KW-1185">Reference proteome</keyword>
<sequence length="410" mass="42937">MRKFVGVFASSLLLGASSVSAACGIEAGSVRILSNDFAALGTVIDEARECAADGVTVSANLTTEHKSLQVPALTVDPSRYSVAMVANNSLVPLLNEGLVRPLDDLVAEYGDQLEDRQLVRIGGEIVAIAFMVNAQHLYLRQDLLEEAGIDAPTSYEGILEAARTLKESGVSDTPLGAADAAGWDLAAEFVNMHLGMGGDFFEQGSAAPALANETGLRTLEMMKALTEFMAPGYMTVSADELKNQYVSGNVAMMNEWGSMVDGIVGAAASDRQIAEATTLAAAPTVGGGGIPAAALWWDGFVIADNISDEDAAASFQVMMHAIRPEVAQDNPQAAAWLISGFDAPESARGMLATAEAGARPYPMTPYMGLMHDTLGVELVQFMQGTESAEQALADVEAAYSAAAREAGYLN</sequence>
<comment type="similarity">
    <text evidence="2">Belongs to the bacterial solute-binding protein 1 family.</text>
</comment>
<dbReference type="Proteomes" id="UP000248916">
    <property type="component" value="Unassembled WGS sequence"/>
</dbReference>
<dbReference type="EMBL" id="QKZL01000034">
    <property type="protein sequence ID" value="PZX11253.1"/>
    <property type="molecule type" value="Genomic_DNA"/>
</dbReference>
<evidence type="ECO:0000256" key="3">
    <source>
        <dbReference type="SAM" id="SignalP"/>
    </source>
</evidence>
<comment type="subcellular location">
    <subcellularLocation>
        <location evidence="1">Periplasm</location>
    </subcellularLocation>
</comment>
<proteinExistence type="inferred from homology"/>
<dbReference type="Pfam" id="PF01547">
    <property type="entry name" value="SBP_bac_1"/>
    <property type="match status" value="1"/>
</dbReference>
<gene>
    <name evidence="4" type="ORF">LX81_04001</name>
</gene>
<organism evidence="4 5">
    <name type="scientific">Palleronia aestuarii</name>
    <dbReference type="NCBI Taxonomy" id="568105"/>
    <lineage>
        <taxon>Bacteria</taxon>
        <taxon>Pseudomonadati</taxon>
        <taxon>Pseudomonadota</taxon>
        <taxon>Alphaproteobacteria</taxon>
        <taxon>Rhodobacterales</taxon>
        <taxon>Roseobacteraceae</taxon>
        <taxon>Palleronia</taxon>
    </lineage>
</organism>
<dbReference type="SUPFAM" id="SSF53850">
    <property type="entry name" value="Periplasmic binding protein-like II"/>
    <property type="match status" value="1"/>
</dbReference>
<dbReference type="PANTHER" id="PTHR43649">
    <property type="entry name" value="ARABINOSE-BINDING PROTEIN-RELATED"/>
    <property type="match status" value="1"/>
</dbReference>
<comment type="caution">
    <text evidence="4">The sequence shown here is derived from an EMBL/GenBank/DDBJ whole genome shotgun (WGS) entry which is preliminary data.</text>
</comment>
<dbReference type="PROSITE" id="PS51257">
    <property type="entry name" value="PROKAR_LIPOPROTEIN"/>
    <property type="match status" value="1"/>
</dbReference>
<evidence type="ECO:0000256" key="2">
    <source>
        <dbReference type="ARBA" id="ARBA00008520"/>
    </source>
</evidence>
<keyword evidence="3" id="KW-0732">Signal</keyword>
<dbReference type="OrthoDB" id="7532544at2"/>
<dbReference type="RefSeq" id="WP_111538990.1">
    <property type="nucleotide sequence ID" value="NZ_QKZL01000034.1"/>
</dbReference>
<evidence type="ECO:0000313" key="5">
    <source>
        <dbReference type="Proteomes" id="UP000248916"/>
    </source>
</evidence>